<dbReference type="EMBL" id="BMJW01000001">
    <property type="protein sequence ID" value="GGG89947.1"/>
    <property type="molecule type" value="Genomic_DNA"/>
</dbReference>
<gene>
    <name evidence="2" type="ORF">GCM10011416_03130</name>
</gene>
<keyword evidence="3" id="KW-1185">Reference proteome</keyword>
<dbReference type="Gene3D" id="2.40.160.20">
    <property type="match status" value="1"/>
</dbReference>
<reference evidence="2" key="1">
    <citation type="journal article" date="2014" name="Int. J. Syst. Evol. Microbiol.">
        <title>Complete genome sequence of Corynebacterium casei LMG S-19264T (=DSM 44701T), isolated from a smear-ripened cheese.</title>
        <authorList>
            <consortium name="US DOE Joint Genome Institute (JGI-PGF)"/>
            <person name="Walter F."/>
            <person name="Albersmeier A."/>
            <person name="Kalinowski J."/>
            <person name="Ruckert C."/>
        </authorList>
    </citation>
    <scope>NUCLEOTIDE SEQUENCE</scope>
    <source>
        <strain evidence="2">CGMCC 1.15763</strain>
    </source>
</reference>
<evidence type="ECO:0008006" key="4">
    <source>
        <dbReference type="Google" id="ProtNLM"/>
    </source>
</evidence>
<reference evidence="2" key="2">
    <citation type="submission" date="2020-09" db="EMBL/GenBank/DDBJ databases">
        <authorList>
            <person name="Sun Q."/>
            <person name="Zhou Y."/>
        </authorList>
    </citation>
    <scope>NUCLEOTIDE SEQUENCE</scope>
    <source>
        <strain evidence="2">CGMCC 1.15763</strain>
    </source>
</reference>
<dbReference type="AlphaFoldDB" id="A0A917HTY8"/>
<dbReference type="RefSeq" id="WP_188597515.1">
    <property type="nucleotide sequence ID" value="NZ_BMJW01000001.1"/>
</dbReference>
<evidence type="ECO:0000313" key="2">
    <source>
        <dbReference type="EMBL" id="GGG89947.1"/>
    </source>
</evidence>
<dbReference type="Proteomes" id="UP000633278">
    <property type="component" value="Unassembled WGS sequence"/>
</dbReference>
<proteinExistence type="predicted"/>
<sequence length="155" mass="17039">MKKTFLIIGLLFAATFTTNAQEIAENAIGLRLGGNNGFGGEISYQRKMSENNRLEIDLGIRNGNSSDSFKATGIYQWVWTLEDKFNWYAGAGGGIGSIKNAGISETFIFATGDIGIEYNFDAPILISLDYRPEFGFSDAYDGLNSDLALSVRYQF</sequence>
<feature type="chain" id="PRO_5036851064" description="Outer membrane protein beta-barrel domain-containing protein" evidence="1">
    <location>
        <begin position="21"/>
        <end position="155"/>
    </location>
</feature>
<keyword evidence="1" id="KW-0732">Signal</keyword>
<feature type="signal peptide" evidence="1">
    <location>
        <begin position="1"/>
        <end position="20"/>
    </location>
</feature>
<dbReference type="SUPFAM" id="SSF56925">
    <property type="entry name" value="OMPA-like"/>
    <property type="match status" value="1"/>
</dbReference>
<protein>
    <recommendedName>
        <fullName evidence="4">Outer membrane protein beta-barrel domain-containing protein</fullName>
    </recommendedName>
</protein>
<name>A0A917HTY8_9FLAO</name>
<comment type="caution">
    <text evidence="2">The sequence shown here is derived from an EMBL/GenBank/DDBJ whole genome shotgun (WGS) entry which is preliminary data.</text>
</comment>
<accession>A0A917HTY8</accession>
<evidence type="ECO:0000256" key="1">
    <source>
        <dbReference type="SAM" id="SignalP"/>
    </source>
</evidence>
<organism evidence="2 3">
    <name type="scientific">Polaribacter pacificus</name>
    <dbReference type="NCBI Taxonomy" id="1775173"/>
    <lineage>
        <taxon>Bacteria</taxon>
        <taxon>Pseudomonadati</taxon>
        <taxon>Bacteroidota</taxon>
        <taxon>Flavobacteriia</taxon>
        <taxon>Flavobacteriales</taxon>
        <taxon>Flavobacteriaceae</taxon>
    </lineage>
</organism>
<dbReference type="InterPro" id="IPR011250">
    <property type="entry name" value="OMP/PagP_B-barrel"/>
</dbReference>
<evidence type="ECO:0000313" key="3">
    <source>
        <dbReference type="Proteomes" id="UP000633278"/>
    </source>
</evidence>